<sequence>MKILDLRAYYGSNIYSYRPVIKIILDLAPDGCRPTSELGDFNRRLLSLLPGLGEHHCSRRRPGGFVERLKEGTYLGHVVEHVALELCKLAGQEVIYGKTRRGDGETVYEVIFEYVSAPGGLAAARAAVELVQALLEKKTVEVAELVERVRQAAEEECGPSTRAILEAARKRGIPVLPLGGGFYQLGYGRYARRIAATITDHTPCTAVDLVQDKQLCNQLLAAHGVPVPESGTARTVEEALALAEKLGPPVAIKPVNGHHGQGVSLFVSGEARVRRAFELASYYDRQVLVEKQIPGRQYRLLVVNGRMVAASLRLPPRVMGDGRRTIRELVEELNRDPRRGEGHGRPLSKISLDAVALACLARQGFTPRDVPGKGQAVYLRDNANLSTGGTAVDVTEQVHPANVRLAVRVARLTGLDVAGIDVVAKDIGRPLEEQGGAVIEVNAAPGLRMHTHPMEGLPREVGAAIVDHLFPPGVPCRIPIVAVTGTNGKTTTTRMIGAILARAGLVVGMATSDGIYIDGQRVLAGDTTGPVSARLVLTEPEVGVAVLETARGGILRAGLGYEGSDVGVVTNISGDHLGQDGIETLEDLADVKSLVVETVHKNGFAVLNADDPHVLAMAGRVRGKIIYFSLVPDNITVRRHLGAGGTAVFVKNGMLVVARGQQVRRLLSVRRLPASLDGLARHNIQNALAAAAACLGLGVSMEHIRAGLEGFHCNLEQNPGRLNILDAQGIRVVIDYAHNAAGYLSMVNVLRHFKGRLIGVIGVPGDRLDEQIREVGRIAGQNFSALVIKEDAHRRGRRPGEVAALLREGALEGGMHPGGIRVVLPEGEAVLRALLAAKPGDTVAIFYEKLDTVVKAIELFRTRRQPGDGEKDKSGQQGNILPAT</sequence>
<dbReference type="RefSeq" id="WP_121452300.1">
    <property type="nucleotide sequence ID" value="NZ_RBWE01000001.1"/>
</dbReference>
<feature type="region of interest" description="Disordered" evidence="15">
    <location>
        <begin position="865"/>
        <end position="884"/>
    </location>
</feature>
<evidence type="ECO:0000313" key="17">
    <source>
        <dbReference type="EMBL" id="RKO67912.1"/>
    </source>
</evidence>
<reference evidence="17 18" key="1">
    <citation type="submission" date="2018-10" db="EMBL/GenBank/DDBJ databases">
        <authorList>
            <person name="Grouzdev D.S."/>
            <person name="Krutkina M.S."/>
            <person name="Tourova T.P."/>
            <person name="Nazina T.N."/>
        </authorList>
    </citation>
    <scope>NUCLEOTIDE SEQUENCE [LARGE SCALE GENOMIC DNA]</scope>
    <source>
        <strain evidence="17 18">435</strain>
    </source>
</reference>
<keyword evidence="18" id="KW-1185">Reference proteome</keyword>
<dbReference type="InterPro" id="IPR011761">
    <property type="entry name" value="ATP-grasp"/>
</dbReference>
<feature type="domain" description="ATP-grasp" evidence="16">
    <location>
        <begin position="217"/>
        <end position="470"/>
    </location>
</feature>
<dbReference type="OrthoDB" id="9803907at2"/>
<evidence type="ECO:0000256" key="9">
    <source>
        <dbReference type="ARBA" id="ARBA00022741"/>
    </source>
</evidence>
<proteinExistence type="inferred from homology"/>
<evidence type="ECO:0000256" key="4">
    <source>
        <dbReference type="ARBA" id="ARBA00011738"/>
    </source>
</evidence>
<dbReference type="Proteomes" id="UP000271256">
    <property type="component" value="Unassembled WGS sequence"/>
</dbReference>
<dbReference type="SUPFAM" id="SSF53623">
    <property type="entry name" value="MurD-like peptide ligases, catalytic domain"/>
    <property type="match status" value="1"/>
</dbReference>
<protein>
    <recommendedName>
        <fullName evidence="7">Cyanophycin synthetase</fullName>
        <ecNumber evidence="6">6.3.2.29</ecNumber>
        <ecNumber evidence="5">6.3.2.30</ecNumber>
    </recommendedName>
    <alternativeName>
        <fullName evidence="11">Cyanophycin synthase</fullName>
    </alternativeName>
</protein>
<evidence type="ECO:0000256" key="10">
    <source>
        <dbReference type="ARBA" id="ARBA00022840"/>
    </source>
</evidence>
<dbReference type="EC" id="6.3.2.30" evidence="5"/>
<evidence type="ECO:0000256" key="6">
    <source>
        <dbReference type="ARBA" id="ARBA00013005"/>
    </source>
</evidence>
<evidence type="ECO:0000256" key="7">
    <source>
        <dbReference type="ARBA" id="ARBA00022036"/>
    </source>
</evidence>
<dbReference type="EC" id="6.3.2.29" evidence="6"/>
<gene>
    <name evidence="17" type="primary">cphA</name>
    <name evidence="17" type="ORF">D7024_13855</name>
</gene>
<dbReference type="InterPro" id="IPR004101">
    <property type="entry name" value="Mur_ligase_C"/>
</dbReference>
<evidence type="ECO:0000256" key="11">
    <source>
        <dbReference type="ARBA" id="ARBA00031353"/>
    </source>
</evidence>
<dbReference type="NCBIfam" id="NF010623">
    <property type="entry name" value="PRK14016.1"/>
    <property type="match status" value="1"/>
</dbReference>
<dbReference type="PANTHER" id="PTHR23135">
    <property type="entry name" value="MUR LIGASE FAMILY MEMBER"/>
    <property type="match status" value="1"/>
</dbReference>
<dbReference type="AlphaFoldDB" id="A0A494WZY5"/>
<dbReference type="InterPro" id="IPR013651">
    <property type="entry name" value="ATP-grasp_RimK-type"/>
</dbReference>
<comment type="catalytic activity">
    <reaction evidence="12">
        <text>[L-4-(L-arginin-2-N-yl)aspartate](n)-L-aspartate + L-arginine + ATP = [L-4-(L-arginin-2-N-yl)aspartate](n+1) + ADP + phosphate + H(+)</text>
        <dbReference type="Rhea" id="RHEA:23888"/>
        <dbReference type="Rhea" id="RHEA-COMP:13732"/>
        <dbReference type="Rhea" id="RHEA-COMP:13733"/>
        <dbReference type="ChEBI" id="CHEBI:15378"/>
        <dbReference type="ChEBI" id="CHEBI:30616"/>
        <dbReference type="ChEBI" id="CHEBI:32682"/>
        <dbReference type="ChEBI" id="CHEBI:43474"/>
        <dbReference type="ChEBI" id="CHEBI:137986"/>
        <dbReference type="ChEBI" id="CHEBI:137990"/>
        <dbReference type="ChEBI" id="CHEBI:456216"/>
        <dbReference type="EC" id="6.3.2.30"/>
    </reaction>
</comment>
<name>A0A494WZY5_9FIRM</name>
<feature type="compositionally biased region" description="Basic and acidic residues" evidence="15">
    <location>
        <begin position="865"/>
        <end position="874"/>
    </location>
</feature>
<dbReference type="InterPro" id="IPR013221">
    <property type="entry name" value="Mur_ligase_cen"/>
</dbReference>
<comment type="subunit">
    <text evidence="4">Homodimer.</text>
</comment>
<keyword evidence="8 17" id="KW-0436">Ligase</keyword>
<keyword evidence="10 14" id="KW-0067">ATP-binding</keyword>
<dbReference type="GO" id="GO:0071160">
    <property type="term" value="F:cyanophycin synthetase activity (L-aspartate-adding)"/>
    <property type="evidence" value="ECO:0007669"/>
    <property type="project" value="UniProtKB-EC"/>
</dbReference>
<evidence type="ECO:0000256" key="2">
    <source>
        <dbReference type="ARBA" id="ARBA00004752"/>
    </source>
</evidence>
<comment type="caution">
    <text evidence="17">The sequence shown here is derived from an EMBL/GenBank/DDBJ whole genome shotgun (WGS) entry which is preliminary data.</text>
</comment>
<organism evidence="17 18">
    <name type="scientific">Desulfofundulus salinus</name>
    <dbReference type="NCBI Taxonomy" id="2419843"/>
    <lineage>
        <taxon>Bacteria</taxon>
        <taxon>Bacillati</taxon>
        <taxon>Bacillota</taxon>
        <taxon>Clostridia</taxon>
        <taxon>Eubacteriales</taxon>
        <taxon>Peptococcaceae</taxon>
        <taxon>Desulfofundulus</taxon>
    </lineage>
</organism>
<dbReference type="SUPFAM" id="SSF53244">
    <property type="entry name" value="MurD-like peptide ligases, peptide-binding domain"/>
    <property type="match status" value="1"/>
</dbReference>
<evidence type="ECO:0000256" key="15">
    <source>
        <dbReference type="SAM" id="MobiDB-lite"/>
    </source>
</evidence>
<evidence type="ECO:0000256" key="5">
    <source>
        <dbReference type="ARBA" id="ARBA00012968"/>
    </source>
</evidence>
<dbReference type="PANTHER" id="PTHR23135:SF18">
    <property type="entry name" value="CYANOPHYCIN SYNTHETASE"/>
    <property type="match status" value="1"/>
</dbReference>
<dbReference type="SUPFAM" id="SSF56059">
    <property type="entry name" value="Glutathione synthetase ATP-binding domain-like"/>
    <property type="match status" value="1"/>
</dbReference>
<dbReference type="NCBIfam" id="TIGR02068">
    <property type="entry name" value="cya_phycin_syn"/>
    <property type="match status" value="1"/>
</dbReference>
<dbReference type="InterPro" id="IPR011810">
    <property type="entry name" value="Cya_phycin_syn"/>
</dbReference>
<comment type="function">
    <text evidence="1">Catalyzes the ATP-dependent polymerization of arginine and aspartate to multi-L-arginyl-poly-L-aspartic acid (cyanophycin; a water-insoluble reserve polymer).</text>
</comment>
<evidence type="ECO:0000256" key="14">
    <source>
        <dbReference type="PROSITE-ProRule" id="PRU00409"/>
    </source>
</evidence>
<dbReference type="PROSITE" id="PS50975">
    <property type="entry name" value="ATP_GRASP"/>
    <property type="match status" value="1"/>
</dbReference>
<dbReference type="Pfam" id="PF18921">
    <property type="entry name" value="Cyanophycin_syn"/>
    <property type="match status" value="1"/>
</dbReference>
<dbReference type="InterPro" id="IPR044019">
    <property type="entry name" value="Cyanophycin_syn_N"/>
</dbReference>
<keyword evidence="9 14" id="KW-0547">Nucleotide-binding</keyword>
<dbReference type="InterPro" id="IPR036565">
    <property type="entry name" value="Mur-like_cat_sf"/>
</dbReference>
<dbReference type="Pfam" id="PF08245">
    <property type="entry name" value="Mur_ligase_M"/>
    <property type="match status" value="1"/>
</dbReference>
<evidence type="ECO:0000313" key="18">
    <source>
        <dbReference type="Proteomes" id="UP000271256"/>
    </source>
</evidence>
<dbReference type="Pfam" id="PF08443">
    <property type="entry name" value="RimK"/>
    <property type="match status" value="2"/>
</dbReference>
<evidence type="ECO:0000256" key="1">
    <source>
        <dbReference type="ARBA" id="ARBA00003184"/>
    </source>
</evidence>
<evidence type="ECO:0000256" key="3">
    <source>
        <dbReference type="ARBA" id="ARBA00009060"/>
    </source>
</evidence>
<evidence type="ECO:0000259" key="16">
    <source>
        <dbReference type="PROSITE" id="PS50975"/>
    </source>
</evidence>
<dbReference type="GO" id="GO:0071161">
    <property type="term" value="F:cyanophycin synthetase activity (L-arginine-adding)"/>
    <property type="evidence" value="ECO:0007669"/>
    <property type="project" value="UniProtKB-EC"/>
</dbReference>
<dbReference type="Gene3D" id="3.40.1190.10">
    <property type="entry name" value="Mur-like, catalytic domain"/>
    <property type="match status" value="1"/>
</dbReference>
<evidence type="ECO:0000256" key="8">
    <source>
        <dbReference type="ARBA" id="ARBA00022598"/>
    </source>
</evidence>
<accession>A0A494WZY5</accession>
<comment type="catalytic activity">
    <reaction evidence="13">
        <text>[L-4-(L-arginin-2-N-yl)aspartate](n) + L-aspartate + ATP = [L-4-(L-arginin-2-N-yl)aspartate](n)-L-aspartate + ADP + phosphate + H(+)</text>
        <dbReference type="Rhea" id="RHEA:13277"/>
        <dbReference type="Rhea" id="RHEA-COMP:13728"/>
        <dbReference type="Rhea" id="RHEA-COMP:13733"/>
        <dbReference type="ChEBI" id="CHEBI:15378"/>
        <dbReference type="ChEBI" id="CHEBI:29991"/>
        <dbReference type="ChEBI" id="CHEBI:30616"/>
        <dbReference type="ChEBI" id="CHEBI:43474"/>
        <dbReference type="ChEBI" id="CHEBI:137986"/>
        <dbReference type="ChEBI" id="CHEBI:137990"/>
        <dbReference type="ChEBI" id="CHEBI:456216"/>
        <dbReference type="EC" id="6.3.2.29"/>
    </reaction>
</comment>
<dbReference type="EMBL" id="RBWE01000001">
    <property type="protein sequence ID" value="RKO67912.1"/>
    <property type="molecule type" value="Genomic_DNA"/>
</dbReference>
<dbReference type="Pfam" id="PF02875">
    <property type="entry name" value="Mur_ligase_C"/>
    <property type="match status" value="1"/>
</dbReference>
<dbReference type="Gene3D" id="3.30.470.20">
    <property type="entry name" value="ATP-grasp fold, B domain"/>
    <property type="match status" value="2"/>
</dbReference>
<evidence type="ECO:0000256" key="12">
    <source>
        <dbReference type="ARBA" id="ARBA00048094"/>
    </source>
</evidence>
<dbReference type="GO" id="GO:0005524">
    <property type="term" value="F:ATP binding"/>
    <property type="evidence" value="ECO:0007669"/>
    <property type="project" value="UniProtKB-UniRule"/>
</dbReference>
<dbReference type="Gene3D" id="3.90.190.20">
    <property type="entry name" value="Mur ligase, C-terminal domain"/>
    <property type="match status" value="1"/>
</dbReference>
<comment type="similarity">
    <text evidence="3">In the C-terminal section; belongs to the MurCDEF family.</text>
</comment>
<evidence type="ECO:0000256" key="13">
    <source>
        <dbReference type="ARBA" id="ARBA00048425"/>
    </source>
</evidence>
<comment type="pathway">
    <text evidence="2">Cell wall biogenesis; peptidoglycan biosynthesis.</text>
</comment>
<dbReference type="GO" id="GO:0046872">
    <property type="term" value="F:metal ion binding"/>
    <property type="evidence" value="ECO:0007669"/>
    <property type="project" value="InterPro"/>
</dbReference>
<dbReference type="InterPro" id="IPR036615">
    <property type="entry name" value="Mur_ligase_C_dom_sf"/>
</dbReference>
<feature type="compositionally biased region" description="Polar residues" evidence="15">
    <location>
        <begin position="875"/>
        <end position="884"/>
    </location>
</feature>